<evidence type="ECO:0000256" key="4">
    <source>
        <dbReference type="ARBA" id="ARBA00022801"/>
    </source>
</evidence>
<feature type="region of interest" description="Disordered" evidence="7">
    <location>
        <begin position="1034"/>
        <end position="1092"/>
    </location>
</feature>
<feature type="compositionally biased region" description="Gly residues" evidence="7">
    <location>
        <begin position="1039"/>
        <end position="1075"/>
    </location>
</feature>
<proteinExistence type="inferred from homology"/>
<comment type="catalytic activity">
    <reaction evidence="5">
        <text>L-glutamine + H2O = L-glutamate + NH4(+)</text>
        <dbReference type="Rhea" id="RHEA:15889"/>
        <dbReference type="ChEBI" id="CHEBI:15377"/>
        <dbReference type="ChEBI" id="CHEBI:28938"/>
        <dbReference type="ChEBI" id="CHEBI:29985"/>
        <dbReference type="ChEBI" id="CHEBI:58359"/>
        <dbReference type="EC" id="3.5.1.2"/>
    </reaction>
</comment>
<comment type="caution">
    <text evidence="8">The sequence shown here is derived from an EMBL/GenBank/DDBJ whole genome shotgun (WGS) entry which is preliminary data.</text>
</comment>
<name>A0A5A8CLN9_CAFRO</name>
<gene>
    <name evidence="8" type="ORF">FNF29_03191</name>
</gene>
<dbReference type="EMBL" id="VLTN01000016">
    <property type="protein sequence ID" value="KAA0153374.1"/>
    <property type="molecule type" value="Genomic_DNA"/>
</dbReference>
<feature type="region of interest" description="Disordered" evidence="7">
    <location>
        <begin position="703"/>
        <end position="777"/>
    </location>
</feature>
<comment type="subunit">
    <text evidence="2">Homotetramer.</text>
</comment>
<dbReference type="Proteomes" id="UP000323011">
    <property type="component" value="Unassembled WGS sequence"/>
</dbReference>
<dbReference type="HAMAP" id="MF_00313">
    <property type="entry name" value="Glutaminase"/>
    <property type="match status" value="1"/>
</dbReference>
<comment type="similarity">
    <text evidence="1">Belongs to the glutaminase family.</text>
</comment>
<evidence type="ECO:0000256" key="5">
    <source>
        <dbReference type="ARBA" id="ARBA00049534"/>
    </source>
</evidence>
<keyword evidence="9" id="KW-1185">Reference proteome</keyword>
<feature type="region of interest" description="Disordered" evidence="7">
    <location>
        <begin position="1"/>
        <end position="38"/>
    </location>
</feature>
<dbReference type="Pfam" id="PF12796">
    <property type="entry name" value="Ank_2"/>
    <property type="match status" value="1"/>
</dbReference>
<feature type="region of interest" description="Disordered" evidence="7">
    <location>
        <begin position="1157"/>
        <end position="1206"/>
    </location>
</feature>
<protein>
    <recommendedName>
        <fullName evidence="3">glutaminase</fullName>
        <ecNumber evidence="3">3.5.1.2</ecNumber>
    </recommendedName>
</protein>
<dbReference type="SUPFAM" id="SSF48403">
    <property type="entry name" value="Ankyrin repeat"/>
    <property type="match status" value="1"/>
</dbReference>
<evidence type="ECO:0000256" key="7">
    <source>
        <dbReference type="SAM" id="MobiDB-lite"/>
    </source>
</evidence>
<evidence type="ECO:0000313" key="8">
    <source>
        <dbReference type="EMBL" id="KAA0153374.1"/>
    </source>
</evidence>
<feature type="compositionally biased region" description="Gly residues" evidence="7">
    <location>
        <begin position="607"/>
        <end position="621"/>
    </location>
</feature>
<accession>A0A5A8CLN9</accession>
<dbReference type="FunFam" id="3.40.710.10:FF:000005">
    <property type="entry name" value="Glutaminase"/>
    <property type="match status" value="1"/>
</dbReference>
<feature type="compositionally biased region" description="Basic residues" evidence="7">
    <location>
        <begin position="1227"/>
        <end position="1245"/>
    </location>
</feature>
<feature type="compositionally biased region" description="Low complexity" evidence="7">
    <location>
        <begin position="1282"/>
        <end position="1297"/>
    </location>
</feature>
<dbReference type="PANTHER" id="PTHR12544">
    <property type="entry name" value="GLUTAMINASE"/>
    <property type="match status" value="1"/>
</dbReference>
<reference evidence="8 9" key="1">
    <citation type="submission" date="2019-07" db="EMBL/GenBank/DDBJ databases">
        <title>Genomes of Cafeteria roenbergensis.</title>
        <authorList>
            <person name="Fischer M.G."/>
            <person name="Hackl T."/>
            <person name="Roman M."/>
        </authorList>
    </citation>
    <scope>NUCLEOTIDE SEQUENCE [LARGE SCALE GENOMIC DNA]</scope>
    <source>
        <strain evidence="8 9">BVI</strain>
    </source>
</reference>
<organism evidence="8 9">
    <name type="scientific">Cafeteria roenbergensis</name>
    <name type="common">Marine flagellate</name>
    <dbReference type="NCBI Taxonomy" id="33653"/>
    <lineage>
        <taxon>Eukaryota</taxon>
        <taxon>Sar</taxon>
        <taxon>Stramenopiles</taxon>
        <taxon>Bigyra</taxon>
        <taxon>Opalozoa</taxon>
        <taxon>Bicosoecida</taxon>
        <taxon>Cafeteriaceae</taxon>
        <taxon>Cafeteria</taxon>
    </lineage>
</organism>
<feature type="repeat" description="ANK" evidence="6">
    <location>
        <begin position="1743"/>
        <end position="1775"/>
    </location>
</feature>
<dbReference type="GO" id="GO:0006537">
    <property type="term" value="P:glutamate biosynthetic process"/>
    <property type="evidence" value="ECO:0007669"/>
    <property type="project" value="TreeGrafter"/>
</dbReference>
<feature type="compositionally biased region" description="Basic and acidic residues" evidence="7">
    <location>
        <begin position="1298"/>
        <end position="1307"/>
    </location>
</feature>
<dbReference type="PROSITE" id="PS50297">
    <property type="entry name" value="ANK_REP_REGION"/>
    <property type="match status" value="1"/>
</dbReference>
<evidence type="ECO:0000313" key="9">
    <source>
        <dbReference type="Proteomes" id="UP000323011"/>
    </source>
</evidence>
<dbReference type="EC" id="3.5.1.2" evidence="3"/>
<dbReference type="PROSITE" id="PS50088">
    <property type="entry name" value="ANK_REPEAT"/>
    <property type="match status" value="1"/>
</dbReference>
<dbReference type="Gene3D" id="1.25.40.20">
    <property type="entry name" value="Ankyrin repeat-containing domain"/>
    <property type="match status" value="1"/>
</dbReference>
<dbReference type="GO" id="GO:0006543">
    <property type="term" value="P:L-glutamine catabolic process"/>
    <property type="evidence" value="ECO:0007669"/>
    <property type="project" value="TreeGrafter"/>
</dbReference>
<evidence type="ECO:0000256" key="2">
    <source>
        <dbReference type="ARBA" id="ARBA00011881"/>
    </source>
</evidence>
<evidence type="ECO:0000256" key="3">
    <source>
        <dbReference type="ARBA" id="ARBA00012918"/>
    </source>
</evidence>
<evidence type="ECO:0000256" key="1">
    <source>
        <dbReference type="ARBA" id="ARBA00011076"/>
    </source>
</evidence>
<feature type="region of interest" description="Disordered" evidence="7">
    <location>
        <begin position="976"/>
        <end position="1014"/>
    </location>
</feature>
<evidence type="ECO:0000256" key="6">
    <source>
        <dbReference type="PROSITE-ProRule" id="PRU00023"/>
    </source>
</evidence>
<feature type="region of interest" description="Disordered" evidence="7">
    <location>
        <begin position="1803"/>
        <end position="1827"/>
    </location>
</feature>
<feature type="region of interest" description="Disordered" evidence="7">
    <location>
        <begin position="593"/>
        <end position="660"/>
    </location>
</feature>
<dbReference type="PANTHER" id="PTHR12544:SF29">
    <property type="entry name" value="GLUTAMINASE"/>
    <property type="match status" value="1"/>
</dbReference>
<feature type="compositionally biased region" description="Acidic residues" evidence="7">
    <location>
        <begin position="1259"/>
        <end position="1281"/>
    </location>
</feature>
<keyword evidence="6" id="KW-0040">ANK repeat</keyword>
<feature type="compositionally biased region" description="Low complexity" evidence="7">
    <location>
        <begin position="758"/>
        <end position="777"/>
    </location>
</feature>
<dbReference type="SUPFAM" id="SSF56601">
    <property type="entry name" value="beta-lactamase/transpeptidase-like"/>
    <property type="match status" value="3"/>
</dbReference>
<keyword evidence="4" id="KW-0378">Hydrolase</keyword>
<feature type="compositionally biased region" description="Low complexity" evidence="7">
    <location>
        <begin position="593"/>
        <end position="606"/>
    </location>
</feature>
<dbReference type="InterPro" id="IPR015868">
    <property type="entry name" value="Glutaminase"/>
</dbReference>
<feature type="compositionally biased region" description="Basic and acidic residues" evidence="7">
    <location>
        <begin position="1082"/>
        <end position="1092"/>
    </location>
</feature>
<dbReference type="Pfam" id="PF04960">
    <property type="entry name" value="Glutaminase"/>
    <property type="match status" value="3"/>
</dbReference>
<feature type="compositionally biased region" description="Low complexity" evidence="7">
    <location>
        <begin position="1197"/>
        <end position="1206"/>
    </location>
</feature>
<dbReference type="GO" id="GO:0004359">
    <property type="term" value="F:glutaminase activity"/>
    <property type="evidence" value="ECO:0007669"/>
    <property type="project" value="UniProtKB-EC"/>
</dbReference>
<dbReference type="InterPro" id="IPR012338">
    <property type="entry name" value="Beta-lactam/transpept-like"/>
</dbReference>
<dbReference type="Gene3D" id="3.40.710.10">
    <property type="entry name" value="DD-peptidase/beta-lactamase superfamily"/>
    <property type="match status" value="3"/>
</dbReference>
<feature type="region of interest" description="Disordered" evidence="7">
    <location>
        <begin position="1227"/>
        <end position="1324"/>
    </location>
</feature>
<dbReference type="InterPro" id="IPR002110">
    <property type="entry name" value="Ankyrin_rpt"/>
</dbReference>
<sequence>MASGASDKAPPPISTPAVARSPSRSLLGRTKSGMPLGVDQFRRSKRDAMPREDLVNLLEGLGIRTTSGYVAREIEQLTRADGQVSLPLSRSHIFTRATQGRLAIPAWNEFAGVITDIADSVRRDVTGGANADYIQVLRDADPTKFAVSVVTVDGQRYNYGDFSHTYSMQSCSKPLTYAIAVDEAGGARGLPFVHSHVGSEASGLAFNSISVNDAGLPHNPMVNAGAIASVGLVGRHCPDLSSRFAYLMGRYREVAGDTEVGFSQATYLCELETAWRNNAILYTLSEAGVFNKRTHPYTTLDLYIQACATEINTETAAMIAATFANGGVQPITGKRVLSTAAVKAALTLCFSCGLYDGSGTWAVNVGLPAKSGVAGLIYVIIPGVAGVAVFSPPLDEHGNSVRAVAFCERLVRTFPFGLFDKAVSDVLSELSPPIDPHMLYLPPHLRRARAVMEAVRNRLRKAAKNAAKYGGAASMAAASAAAAARAGFGPAFSASLSRSTLRSAVGTTDAGNESEDSDDETAWAEAAVFRAQQLGIDVDYGIDYSSAFRLLQEPALDPDKEADADGGGEDEAVSLAPVAPALLLSHSLAAAHSHTSGTPVPSAGAGSAAGGGVGAGRGTGSAGRREGAASGPGTPGAGLGSAASEASATRQSGRDSARQPVGFTSEAIRHLHARLGVRHVIRKLGRLWAAFRALRDWAPGRHDVRLRDGRGSWAKGTARSAPASDRQPGSAARSGPGSVGPPSLASTHGRAGSDVPKASPASAAPAAGSTGPASSAARGSSISAATAMAASTSASSVRKTVTGASVDSTGSAAELFPDVSVVPSAGIEAWRFASFLASKGMACTHANNPRVTFLLVTLARDTGVIRFQDLVLSPVAAADALLLRALLGKLVVDDFQGVRQSIRDMATAVLRFVPPVPIRRDGTVPPSAVAEFNERQRLHQADGMAAAAAAASALSHRGGSTGGRSDAGDAFAAALSAPAPQRRRQVSHGHDSGAGVTGDAATLASEQEEDSADALREAAAIKSAADPLHDLKEQMGSHGAAGAGGAGGAGGGAGSGAGAGAGTGTGEDGAGGAGSAAGRYMSDTRRSKVDEHRDALDEELKSVCGVTPDTFGVALCTCDGQYACMGDSTKRVPIMEIAFPLLYAMAMEDSGADAVNAWAGTEPSSHPPDSFTLRDPTGGGHGGGGEDTKDDDEGADGEAAAMGTAEWEALPEDVRLRLEVRGLRRRTRVRRERRRRRRQQRRRWREMRSRGGREALIAEQEEAAATDSETTDSDSAGDESEAAGAGPAASAATAAAAARERDGKEDSGTDDEAAESLRPQRGQRITQVAPLAPTAQAAFPSGGAGLALDLGAKRRAAPAKSGLAPILGTQARGARAGAGIGGLGVPVAATGAGMAGRAGTLATTVSGLPPMQPPARRFRGVAGTGSAVLHDAAAMGGVDPSRDHKAMPKPGAHRPYNACTLAGALTVMSCVGRGHLRKREQLFKDSGSRFTHVVTRLQEWAGDTRLGFNNAACLLLKQRFLRCLAMAHYLKGMEALPPRCDPTDIAQALVQCMSVEATVRQLATLAATFARAGACPTTDRRCMRPSTVKNTLSMTYTCGMGPISGTWTFNIALPATVGCMGVTLVVIPGLGGLALLDGTKARLDPSRPMPARSLKFCEMLVRQFRVNMFDALIVASSGSGDSGQQITNASEAKATAASAAARRGDLSATLLSFELISASGAGDLDKVMSLIKMGADVSSSDYDARTALHISCCEGHLDIVAELTRQGADPLVRDRWGQTPFAEASRCGHGHIVTFLESHLVSHGQQPPLERHAEPAAGEEAAAHPRG</sequence>
<dbReference type="SMART" id="SM00248">
    <property type="entry name" value="ANK"/>
    <property type="match status" value="2"/>
</dbReference>
<dbReference type="InterPro" id="IPR036770">
    <property type="entry name" value="Ankyrin_rpt-contain_sf"/>
</dbReference>